<feature type="chain" id="PRO_5046887051" evidence="4">
    <location>
        <begin position="20"/>
        <end position="771"/>
    </location>
</feature>
<feature type="domain" description="Peptidase S1" evidence="6">
    <location>
        <begin position="538"/>
        <end position="769"/>
    </location>
</feature>
<evidence type="ECO:0000256" key="4">
    <source>
        <dbReference type="SAM" id="SignalP"/>
    </source>
</evidence>
<dbReference type="CDD" id="cd00190">
    <property type="entry name" value="Tryp_SPc"/>
    <property type="match status" value="1"/>
</dbReference>
<feature type="domain" description="CUB" evidence="5">
    <location>
        <begin position="24"/>
        <end position="136"/>
    </location>
</feature>
<dbReference type="SMART" id="SM00020">
    <property type="entry name" value="Tryp_SPc"/>
    <property type="match status" value="1"/>
</dbReference>
<dbReference type="Gene3D" id="2.40.10.10">
    <property type="entry name" value="Trypsin-like serine proteases"/>
    <property type="match status" value="1"/>
</dbReference>
<dbReference type="SUPFAM" id="SSF50494">
    <property type="entry name" value="Trypsin-like serine proteases"/>
    <property type="match status" value="1"/>
</dbReference>
<dbReference type="Pfam" id="PF00431">
    <property type="entry name" value="CUB"/>
    <property type="match status" value="4"/>
</dbReference>
<dbReference type="PRINTS" id="PR00722">
    <property type="entry name" value="CHYMOTRYPSIN"/>
</dbReference>
<feature type="signal peptide" evidence="4">
    <location>
        <begin position="1"/>
        <end position="19"/>
    </location>
</feature>
<comment type="caution">
    <text evidence="3">Lacks conserved residue(s) required for the propagation of feature annotation.</text>
</comment>
<feature type="domain" description="CUB" evidence="5">
    <location>
        <begin position="283"/>
        <end position="394"/>
    </location>
</feature>
<reference evidence="8" key="1">
    <citation type="submission" date="2025-08" db="UniProtKB">
        <authorList>
            <consortium name="RefSeq"/>
        </authorList>
    </citation>
    <scope>IDENTIFICATION</scope>
</reference>
<dbReference type="RefSeq" id="XP_065666661.1">
    <property type="nucleotide sequence ID" value="XM_065810589.1"/>
</dbReference>
<dbReference type="SMART" id="SM00042">
    <property type="entry name" value="CUB"/>
    <property type="match status" value="4"/>
</dbReference>
<dbReference type="InterPro" id="IPR001314">
    <property type="entry name" value="Peptidase_S1A"/>
</dbReference>
<evidence type="ECO:0000259" key="5">
    <source>
        <dbReference type="PROSITE" id="PS01180"/>
    </source>
</evidence>
<dbReference type="PROSITE" id="PS50240">
    <property type="entry name" value="TRYPSIN_DOM"/>
    <property type="match status" value="1"/>
</dbReference>
<dbReference type="CDD" id="cd00041">
    <property type="entry name" value="CUB"/>
    <property type="match status" value="4"/>
</dbReference>
<feature type="domain" description="CUB" evidence="5">
    <location>
        <begin position="158"/>
        <end position="270"/>
    </location>
</feature>
<organism evidence="7 8">
    <name type="scientific">Hydra vulgaris</name>
    <name type="common">Hydra</name>
    <name type="synonym">Hydra attenuata</name>
    <dbReference type="NCBI Taxonomy" id="6087"/>
    <lineage>
        <taxon>Eukaryota</taxon>
        <taxon>Metazoa</taxon>
        <taxon>Cnidaria</taxon>
        <taxon>Hydrozoa</taxon>
        <taxon>Hydroidolina</taxon>
        <taxon>Anthoathecata</taxon>
        <taxon>Aplanulata</taxon>
        <taxon>Hydridae</taxon>
        <taxon>Hydra</taxon>
    </lineage>
</organism>
<keyword evidence="4" id="KW-0732">Signal</keyword>
<sequence length="771" mass="87232">MFFFFWIFSLLLKTIICNAISKGCYEYQDGYLGMFSSKNYPNKYENNAFCEWKLTSPNSTVIQLRFTDFELEKSSSCRYDFLEIYNENPINFSLIGRFCGNEIPDVIVSSSNSIYLRFQTDKNDVKRGFEATWIAVSKNHFEESYISKRQVNNEKDKCGGIQNSNEGSITSPNFPNNYPASSHCVWILESNQSSKIVLNFKSFDLEKHIECRYDYVVVKDGRTRNAKVIGQYCGSGIPQEISTNGSALYIEFVSDTSTQNKGFKAAWKMITPPVTPISTLQRCGAILNGETGVLISPEYPNGFQNKDLCTWTINVPESGQVELIFEDFHVDVEHTGCNKAYVQLHDGHLGQKLGLFCGTYLPKSVLSKTNSMTVVFLSDGVKASRGFRARWVTIFPRHIFVNPSDQDTVCGELVKPTGYINVIKPKNCSWNIIVPVKKLVEIFIINIDMADDPDCHREWIEVRDYVNAPLLFRTCGQLKSKPILTSSNTAFIQHMALNTSRLSFLKLFWQAVDITNSVHLQRYDNCASMSLESVKLPIFDGMSSPFKFPWVAAVIGMYGHIHCAGAILSPEWLLTAAHCFQRLPLRLFWRIRAGDYDLMKDDGFEQDRAIKNIFIHPNYGSITHDNDIALLQLEERLYFNDRVSNVCLPSENTELPIGKKCSVAGWGARKFLRQPEGLLAHVEPKIVSQNECNSLKAYNKRVTDRMFCAGDDGVDSCQGDGGSPLICIDQNHSFAIGLASWGNGCAFPGKYGVYTDVRKFRQWIDDTIESN</sequence>
<dbReference type="InterPro" id="IPR000859">
    <property type="entry name" value="CUB_dom"/>
</dbReference>
<accession>A0ABM4CXI9</accession>
<evidence type="ECO:0000313" key="7">
    <source>
        <dbReference type="Proteomes" id="UP001652625"/>
    </source>
</evidence>
<dbReference type="PROSITE" id="PS01180">
    <property type="entry name" value="CUB"/>
    <property type="match status" value="4"/>
</dbReference>
<dbReference type="PIRSF" id="PIRSF001155">
    <property type="entry name" value="C1r_C1s_MASP"/>
    <property type="match status" value="1"/>
</dbReference>
<dbReference type="InterPro" id="IPR043504">
    <property type="entry name" value="Peptidase_S1_PA_chymotrypsin"/>
</dbReference>
<evidence type="ECO:0000259" key="6">
    <source>
        <dbReference type="PROSITE" id="PS50240"/>
    </source>
</evidence>
<dbReference type="Proteomes" id="UP001652625">
    <property type="component" value="Chromosome 11"/>
</dbReference>
<dbReference type="PROSITE" id="PS00134">
    <property type="entry name" value="TRYPSIN_HIS"/>
    <property type="match status" value="1"/>
</dbReference>
<dbReference type="InterPro" id="IPR018114">
    <property type="entry name" value="TRYPSIN_HIS"/>
</dbReference>
<protein>
    <submittedName>
        <fullName evidence="8">Tolloid-like protein 1 isoform X2</fullName>
    </submittedName>
</protein>
<keyword evidence="2" id="KW-1015">Disulfide bond</keyword>
<evidence type="ECO:0000256" key="1">
    <source>
        <dbReference type="ARBA" id="ARBA00022737"/>
    </source>
</evidence>
<feature type="domain" description="CUB" evidence="5">
    <location>
        <begin position="409"/>
        <end position="512"/>
    </location>
</feature>
<evidence type="ECO:0000313" key="8">
    <source>
        <dbReference type="RefSeq" id="XP_065666661.1"/>
    </source>
</evidence>
<evidence type="ECO:0000256" key="3">
    <source>
        <dbReference type="PROSITE-ProRule" id="PRU00059"/>
    </source>
</evidence>
<dbReference type="GeneID" id="100208297"/>
<dbReference type="SUPFAM" id="SSF49854">
    <property type="entry name" value="Spermadhesin, CUB domain"/>
    <property type="match status" value="4"/>
</dbReference>
<dbReference type="InterPro" id="IPR024175">
    <property type="entry name" value="Pept_S1A_C1r/C1S/mannan-bd"/>
</dbReference>
<keyword evidence="7" id="KW-1185">Reference proteome</keyword>
<dbReference type="Pfam" id="PF00089">
    <property type="entry name" value="Trypsin"/>
    <property type="match status" value="1"/>
</dbReference>
<dbReference type="InterPro" id="IPR035914">
    <property type="entry name" value="Sperma_CUB_dom_sf"/>
</dbReference>
<dbReference type="InterPro" id="IPR009003">
    <property type="entry name" value="Peptidase_S1_PA"/>
</dbReference>
<evidence type="ECO:0000256" key="2">
    <source>
        <dbReference type="ARBA" id="ARBA00023157"/>
    </source>
</evidence>
<name>A0ABM4CXI9_HYDVU</name>
<proteinExistence type="predicted"/>
<dbReference type="InterPro" id="IPR001254">
    <property type="entry name" value="Trypsin_dom"/>
</dbReference>
<dbReference type="Gene3D" id="2.60.120.290">
    <property type="entry name" value="Spermadhesin, CUB domain"/>
    <property type="match status" value="4"/>
</dbReference>
<keyword evidence="1" id="KW-0677">Repeat</keyword>
<dbReference type="PANTHER" id="PTHR24251">
    <property type="entry name" value="OVOCHYMASE-RELATED"/>
    <property type="match status" value="1"/>
</dbReference>
<gene>
    <name evidence="8" type="primary">LOC100208297</name>
</gene>